<dbReference type="STRING" id="1036808.A0A0C3AZ09"/>
<evidence type="ECO:0000313" key="3">
    <source>
        <dbReference type="Proteomes" id="UP000053989"/>
    </source>
</evidence>
<reference evidence="2 3" key="1">
    <citation type="submission" date="2014-04" db="EMBL/GenBank/DDBJ databases">
        <authorList>
            <consortium name="DOE Joint Genome Institute"/>
            <person name="Kuo A."/>
            <person name="Kohler A."/>
            <person name="Nagy L.G."/>
            <person name="Floudas D."/>
            <person name="Copeland A."/>
            <person name="Barry K.W."/>
            <person name="Cichocki N."/>
            <person name="Veneault-Fourrey C."/>
            <person name="LaButti K."/>
            <person name="Lindquist E.A."/>
            <person name="Lipzen A."/>
            <person name="Lundell T."/>
            <person name="Morin E."/>
            <person name="Murat C."/>
            <person name="Sun H."/>
            <person name="Tunlid A."/>
            <person name="Henrissat B."/>
            <person name="Grigoriev I.V."/>
            <person name="Hibbett D.S."/>
            <person name="Martin F."/>
            <person name="Nordberg H.P."/>
            <person name="Cantor M.N."/>
            <person name="Hua S.X."/>
        </authorList>
    </citation>
    <scope>NUCLEOTIDE SEQUENCE [LARGE SCALE GENOMIC DNA]</scope>
    <source>
        <strain evidence="2 3">Foug A</strain>
    </source>
</reference>
<dbReference type="Pfam" id="PF01535">
    <property type="entry name" value="PPR"/>
    <property type="match status" value="1"/>
</dbReference>
<evidence type="ECO:0008006" key="4">
    <source>
        <dbReference type="Google" id="ProtNLM"/>
    </source>
</evidence>
<keyword evidence="1" id="KW-0677">Repeat</keyword>
<dbReference type="InterPro" id="IPR011990">
    <property type="entry name" value="TPR-like_helical_dom_sf"/>
</dbReference>
<dbReference type="PANTHER" id="PTHR47942">
    <property type="entry name" value="TETRATRICOPEPTIDE REPEAT (TPR)-LIKE SUPERFAMILY PROTEIN-RELATED"/>
    <property type="match status" value="1"/>
</dbReference>
<evidence type="ECO:0000256" key="1">
    <source>
        <dbReference type="ARBA" id="ARBA00022737"/>
    </source>
</evidence>
<dbReference type="InterPro" id="IPR051222">
    <property type="entry name" value="PPR/CCM1_RNA-binding"/>
</dbReference>
<organism evidence="2 3">
    <name type="scientific">Scleroderma citrinum Foug A</name>
    <dbReference type="NCBI Taxonomy" id="1036808"/>
    <lineage>
        <taxon>Eukaryota</taxon>
        <taxon>Fungi</taxon>
        <taxon>Dikarya</taxon>
        <taxon>Basidiomycota</taxon>
        <taxon>Agaricomycotina</taxon>
        <taxon>Agaricomycetes</taxon>
        <taxon>Agaricomycetidae</taxon>
        <taxon>Boletales</taxon>
        <taxon>Sclerodermatineae</taxon>
        <taxon>Sclerodermataceae</taxon>
        <taxon>Scleroderma</taxon>
    </lineage>
</organism>
<dbReference type="OrthoDB" id="185373at2759"/>
<dbReference type="PANTHER" id="PTHR47942:SF63">
    <property type="entry name" value="PENTATRICOPEPTIDE REPEAT-CONTAINING PROTEIN"/>
    <property type="match status" value="1"/>
</dbReference>
<reference evidence="3" key="2">
    <citation type="submission" date="2015-01" db="EMBL/GenBank/DDBJ databases">
        <title>Evolutionary Origins and Diversification of the Mycorrhizal Mutualists.</title>
        <authorList>
            <consortium name="DOE Joint Genome Institute"/>
            <consortium name="Mycorrhizal Genomics Consortium"/>
            <person name="Kohler A."/>
            <person name="Kuo A."/>
            <person name="Nagy L.G."/>
            <person name="Floudas D."/>
            <person name="Copeland A."/>
            <person name="Barry K.W."/>
            <person name="Cichocki N."/>
            <person name="Veneault-Fourrey C."/>
            <person name="LaButti K."/>
            <person name="Lindquist E.A."/>
            <person name="Lipzen A."/>
            <person name="Lundell T."/>
            <person name="Morin E."/>
            <person name="Murat C."/>
            <person name="Riley R."/>
            <person name="Ohm R."/>
            <person name="Sun H."/>
            <person name="Tunlid A."/>
            <person name="Henrissat B."/>
            <person name="Grigoriev I.V."/>
            <person name="Hibbett D.S."/>
            <person name="Martin F."/>
        </authorList>
    </citation>
    <scope>NUCLEOTIDE SEQUENCE [LARGE SCALE GENOMIC DNA]</scope>
    <source>
        <strain evidence="3">Foug A</strain>
    </source>
</reference>
<dbReference type="HOGENOM" id="CLU_019520_0_0_1"/>
<evidence type="ECO:0000313" key="2">
    <source>
        <dbReference type="EMBL" id="KIM70222.1"/>
    </source>
</evidence>
<proteinExistence type="predicted"/>
<dbReference type="EMBL" id="KN822005">
    <property type="protein sequence ID" value="KIM70222.1"/>
    <property type="molecule type" value="Genomic_DNA"/>
</dbReference>
<dbReference type="Proteomes" id="UP000053989">
    <property type="component" value="Unassembled WGS sequence"/>
</dbReference>
<gene>
    <name evidence="2" type="ORF">SCLCIDRAFT_1207525</name>
</gene>
<keyword evidence="3" id="KW-1185">Reference proteome</keyword>
<dbReference type="InterPro" id="IPR002885">
    <property type="entry name" value="PPR_rpt"/>
</dbReference>
<sequence>MSFSRAAFQLERRAIAFYPASCKARRNWVSLPSDRRVCARTFSQSPHPVLSDRFHDVQRSPDKTLTEIHSQVHNALSLLAESSPPRHPLEESRVLYVLDILARSARPRDLALIEKILENFSSLCGPSVTAEVHDHIIRGLLKHGNPQTLLNWLAQMRQKPGKVQPCLRHWHMFFEHCADVGHVGIIKTALSKMAYSGCPPNNRIFKILFKAMFDWGATMQDFLRIFDTIEQYTFWYDEDTANMLHDGFANLNQLKQATQIKKEFDRRFCNRVIKESPRLSEWEEDLELEVERHGLVAALKLCKALEKRGYKVHHRTLSILLRRSHHTSDLEYTKKALNLEASSSHWSIIITNAVRAGDLATALSSYGQFRSTGLPLSAPLVQPLISALCNSASRCNHDEQIDHALELYNDLARAILPSSPNAVFLRGDTGFMRERSTGPDAYMYGTLLRAMGTSADVQKYSEVALSLLAEMEARAIPFQNHTILSSLIVIAMRCSSGVDEALEAYRRLARRPNAPRITTRGYQWILRTLSQLNFGEDGFLPSIWHYFEIVKDMRLSGQAVTPAIYAQLLKRLAQLAPDAPEDMKDRLAACVRRVHDHLTLDPTITPDILLWNQLMDSYQRVGLFAEAYRVWEMLLVSDNFDHASVSIILDACGFANAWPLAQKVYSRLAERSFPFNQGNWDAYVECMCRVGRLNDAVKIICLEMGKVQKEVAPNEDTVRLLLTFATRSNQQDEVLSRIQRYLPVLWERLPPELGEFVIKPTHVAAVS</sequence>
<accession>A0A0C3AZ09</accession>
<name>A0A0C3AZ09_9AGAM</name>
<dbReference type="InParanoid" id="A0A0C3AZ09"/>
<dbReference type="AlphaFoldDB" id="A0A0C3AZ09"/>
<protein>
    <recommendedName>
        <fullName evidence="4">Pentacotripeptide-repeat region of PRORP domain-containing protein</fullName>
    </recommendedName>
</protein>
<dbReference type="Gene3D" id="1.25.40.10">
    <property type="entry name" value="Tetratricopeptide repeat domain"/>
    <property type="match status" value="3"/>
</dbReference>